<dbReference type="InterPro" id="IPR011042">
    <property type="entry name" value="6-blade_b-propeller_TolB-like"/>
</dbReference>
<dbReference type="Gene3D" id="2.120.10.30">
    <property type="entry name" value="TolB, C-terminal domain"/>
    <property type="match status" value="1"/>
</dbReference>
<comment type="caution">
    <text evidence="1">The sequence shown here is derived from an EMBL/GenBank/DDBJ whole genome shotgun (WGS) entry which is preliminary data.</text>
</comment>
<name>A0ABN7IET8_9BURK</name>
<proteinExistence type="predicted"/>
<sequence length="323" mass="33918">MLTIRLLSALGAGRLARQFKWHALAAVVVATAGCHSAPFAAPMRIELNAQPNAIAVRPGDGALFITDDHSNGILWSSNQSDFRPYASLPTIAGQPGSLSQFVFIRPDALLVQRFGFGETGALFAVSAAGEVHALTGPASDRRRLGLVSIGPGRALSSWFVKRGSEPPAGGVSLVSYELTTYTATERDIVTGLAKPVGIAVHDGTLFVTDQSKGEILRYDLPELLAEPAPPQSSTVFARIESPDLLAADGSGTLYTKCGAHGFCRIAQDGTVSRLADDFQDARGVTIDEPRHLVLVIDRAKGASATTSAIRAFALASSDASADH</sequence>
<organism evidence="1 2">
    <name type="scientific">Paraburkholderia hiiakae</name>
    <dbReference type="NCBI Taxonomy" id="1081782"/>
    <lineage>
        <taxon>Bacteria</taxon>
        <taxon>Pseudomonadati</taxon>
        <taxon>Pseudomonadota</taxon>
        <taxon>Betaproteobacteria</taxon>
        <taxon>Burkholderiales</taxon>
        <taxon>Burkholderiaceae</taxon>
        <taxon>Paraburkholderia</taxon>
    </lineage>
</organism>
<evidence type="ECO:0000313" key="2">
    <source>
        <dbReference type="Proteomes" id="UP000656319"/>
    </source>
</evidence>
<dbReference type="SUPFAM" id="SSF63829">
    <property type="entry name" value="Calcium-dependent phosphotriesterase"/>
    <property type="match status" value="1"/>
</dbReference>
<protein>
    <recommendedName>
        <fullName evidence="3">Virginiamycin B lyase</fullName>
    </recommendedName>
</protein>
<dbReference type="PROSITE" id="PS51257">
    <property type="entry name" value="PROKAR_LIPOPROTEIN"/>
    <property type="match status" value="1"/>
</dbReference>
<keyword evidence="2" id="KW-1185">Reference proteome</keyword>
<dbReference type="RefSeq" id="WP_236597201.1">
    <property type="nucleotide sequence ID" value="NZ_CAJHCQ010000032.1"/>
</dbReference>
<dbReference type="EMBL" id="CAJHCQ010000032">
    <property type="protein sequence ID" value="CAD6560791.1"/>
    <property type="molecule type" value="Genomic_DNA"/>
</dbReference>
<gene>
    <name evidence="1" type="ORF">LMG27952_07244</name>
</gene>
<dbReference type="Proteomes" id="UP000656319">
    <property type="component" value="Unassembled WGS sequence"/>
</dbReference>
<evidence type="ECO:0000313" key="1">
    <source>
        <dbReference type="EMBL" id="CAD6560791.1"/>
    </source>
</evidence>
<accession>A0ABN7IET8</accession>
<evidence type="ECO:0008006" key="3">
    <source>
        <dbReference type="Google" id="ProtNLM"/>
    </source>
</evidence>
<reference evidence="1 2" key="1">
    <citation type="submission" date="2020-10" db="EMBL/GenBank/DDBJ databases">
        <authorList>
            <person name="Peeters C."/>
        </authorList>
    </citation>
    <scope>NUCLEOTIDE SEQUENCE [LARGE SCALE GENOMIC DNA]</scope>
    <source>
        <strain evidence="1 2">LMG 27952</strain>
    </source>
</reference>